<protein>
    <submittedName>
        <fullName evidence="1">Uncharacterized protein</fullName>
    </submittedName>
</protein>
<organism evidence="1 2">
    <name type="scientific">Elasticomyces elasticus</name>
    <dbReference type="NCBI Taxonomy" id="574655"/>
    <lineage>
        <taxon>Eukaryota</taxon>
        <taxon>Fungi</taxon>
        <taxon>Dikarya</taxon>
        <taxon>Ascomycota</taxon>
        <taxon>Pezizomycotina</taxon>
        <taxon>Dothideomycetes</taxon>
        <taxon>Dothideomycetidae</taxon>
        <taxon>Mycosphaerellales</taxon>
        <taxon>Teratosphaeriaceae</taxon>
        <taxon>Elasticomyces</taxon>
    </lineage>
</organism>
<name>A0AAN7WCH3_9PEZI</name>
<reference evidence="1" key="1">
    <citation type="submission" date="2023-08" db="EMBL/GenBank/DDBJ databases">
        <title>Black Yeasts Isolated from many extreme environments.</title>
        <authorList>
            <person name="Coleine C."/>
            <person name="Stajich J.E."/>
            <person name="Selbmann L."/>
        </authorList>
    </citation>
    <scope>NUCLEOTIDE SEQUENCE</scope>
    <source>
        <strain evidence="1">CCFEE 5810</strain>
    </source>
</reference>
<evidence type="ECO:0000313" key="1">
    <source>
        <dbReference type="EMBL" id="KAK5703086.1"/>
    </source>
</evidence>
<comment type="caution">
    <text evidence="1">The sequence shown here is derived from an EMBL/GenBank/DDBJ whole genome shotgun (WGS) entry which is preliminary data.</text>
</comment>
<dbReference type="EMBL" id="JAVRQU010000005">
    <property type="protein sequence ID" value="KAK5703086.1"/>
    <property type="molecule type" value="Genomic_DNA"/>
</dbReference>
<evidence type="ECO:0000313" key="2">
    <source>
        <dbReference type="Proteomes" id="UP001310594"/>
    </source>
</evidence>
<sequence>MASEIQQLAAAIADIKEAVSEMGGKIQTIQDAVASISKDSKTERQQQIKRLWTEKYASDSKEILRIAQLLWSLLDRKRMVDDNTNRTYAPRPTPAMAVRVEQVGQQFFAIVTRNAIDEVGNQFSTPQVLIFKLIYADNPASAMKGMLGLVQEILAEEAPLSINGQADWVEVEGYGTYSVVHKGHGRDDLVPLPQPLT</sequence>
<proteinExistence type="predicted"/>
<dbReference type="AlphaFoldDB" id="A0AAN7WCH3"/>
<gene>
    <name evidence="1" type="ORF">LTR97_004033</name>
</gene>
<accession>A0AAN7WCH3</accession>
<dbReference type="Proteomes" id="UP001310594">
    <property type="component" value="Unassembled WGS sequence"/>
</dbReference>